<comment type="caution">
    <text evidence="5">The sequence shown here is derived from an EMBL/GenBank/DDBJ whole genome shotgun (WGS) entry which is preliminary data.</text>
</comment>
<evidence type="ECO:0000259" key="4">
    <source>
        <dbReference type="PROSITE" id="PS50995"/>
    </source>
</evidence>
<evidence type="ECO:0000256" key="3">
    <source>
        <dbReference type="ARBA" id="ARBA00023163"/>
    </source>
</evidence>
<organism evidence="5 6">
    <name type="scientific">Rudanella paleaurantiibacter</name>
    <dbReference type="NCBI Taxonomy" id="2614655"/>
    <lineage>
        <taxon>Bacteria</taxon>
        <taxon>Pseudomonadati</taxon>
        <taxon>Bacteroidota</taxon>
        <taxon>Cytophagia</taxon>
        <taxon>Cytophagales</taxon>
        <taxon>Cytophagaceae</taxon>
        <taxon>Rudanella</taxon>
    </lineage>
</organism>
<dbReference type="Pfam" id="PF12802">
    <property type="entry name" value="MarR_2"/>
    <property type="match status" value="1"/>
</dbReference>
<evidence type="ECO:0000313" key="5">
    <source>
        <dbReference type="EMBL" id="KAB7728719.1"/>
    </source>
</evidence>
<gene>
    <name evidence="5" type="ORF">F5984_17980</name>
</gene>
<keyword evidence="1" id="KW-0805">Transcription regulation</keyword>
<keyword evidence="2" id="KW-0238">DNA-binding</keyword>
<evidence type="ECO:0000256" key="1">
    <source>
        <dbReference type="ARBA" id="ARBA00023015"/>
    </source>
</evidence>
<dbReference type="SMART" id="SM00347">
    <property type="entry name" value="HTH_MARR"/>
    <property type="match status" value="1"/>
</dbReference>
<dbReference type="InterPro" id="IPR036390">
    <property type="entry name" value="WH_DNA-bd_sf"/>
</dbReference>
<reference evidence="5 6" key="1">
    <citation type="submission" date="2019-10" db="EMBL/GenBank/DDBJ databases">
        <title>Rudanella paleaurantiibacter sp. nov., isolated from sludge.</title>
        <authorList>
            <person name="Xu S.Q."/>
        </authorList>
    </citation>
    <scope>NUCLEOTIDE SEQUENCE [LARGE SCALE GENOMIC DNA]</scope>
    <source>
        <strain evidence="5 6">HX-22-17</strain>
    </source>
</reference>
<dbReference type="GO" id="GO:0003677">
    <property type="term" value="F:DNA binding"/>
    <property type="evidence" value="ECO:0007669"/>
    <property type="project" value="UniProtKB-KW"/>
</dbReference>
<dbReference type="AlphaFoldDB" id="A0A7J5TWE5"/>
<dbReference type="Gene3D" id="1.10.10.10">
    <property type="entry name" value="Winged helix-like DNA-binding domain superfamily/Winged helix DNA-binding domain"/>
    <property type="match status" value="1"/>
</dbReference>
<dbReference type="PANTHER" id="PTHR42756:SF1">
    <property type="entry name" value="TRANSCRIPTIONAL REPRESSOR OF EMRAB OPERON"/>
    <property type="match status" value="1"/>
</dbReference>
<dbReference type="PANTHER" id="PTHR42756">
    <property type="entry name" value="TRANSCRIPTIONAL REGULATOR, MARR"/>
    <property type="match status" value="1"/>
</dbReference>
<dbReference type="PROSITE" id="PS50995">
    <property type="entry name" value="HTH_MARR_2"/>
    <property type="match status" value="1"/>
</dbReference>
<dbReference type="EMBL" id="WELI01000007">
    <property type="protein sequence ID" value="KAB7728719.1"/>
    <property type="molecule type" value="Genomic_DNA"/>
</dbReference>
<keyword evidence="6" id="KW-1185">Reference proteome</keyword>
<dbReference type="RefSeq" id="WP_152125610.1">
    <property type="nucleotide sequence ID" value="NZ_WELI01000007.1"/>
</dbReference>
<feature type="domain" description="HTH marR-type" evidence="4">
    <location>
        <begin position="3"/>
        <end position="137"/>
    </location>
</feature>
<sequence length="152" mass="17315">MLNDIIFYSLDKTIKQYRQFAQANIDRAGFDITIDQWLVLTVIGESPELGQAEIADRVFKDQASVARIIELLVKKKLLHQTASQTDRRRIVRKLTKEGKQLLEAVAPIISRNRAIALNELEPAAIDQLRDTLETIFTNCRFAHKLANEPVSD</sequence>
<dbReference type="InterPro" id="IPR000835">
    <property type="entry name" value="HTH_MarR-typ"/>
</dbReference>
<dbReference type="Proteomes" id="UP000488299">
    <property type="component" value="Unassembled WGS sequence"/>
</dbReference>
<evidence type="ECO:0000256" key="2">
    <source>
        <dbReference type="ARBA" id="ARBA00023125"/>
    </source>
</evidence>
<proteinExistence type="predicted"/>
<accession>A0A7J5TWE5</accession>
<dbReference type="SUPFAM" id="SSF46785">
    <property type="entry name" value="Winged helix' DNA-binding domain"/>
    <property type="match status" value="1"/>
</dbReference>
<keyword evidence="3" id="KW-0804">Transcription</keyword>
<dbReference type="GO" id="GO:0003700">
    <property type="term" value="F:DNA-binding transcription factor activity"/>
    <property type="evidence" value="ECO:0007669"/>
    <property type="project" value="InterPro"/>
</dbReference>
<evidence type="ECO:0000313" key="6">
    <source>
        <dbReference type="Proteomes" id="UP000488299"/>
    </source>
</evidence>
<protein>
    <submittedName>
        <fullName evidence="5">MarR family transcriptional regulator</fullName>
    </submittedName>
</protein>
<name>A0A7J5TWE5_9BACT</name>
<dbReference type="InterPro" id="IPR036388">
    <property type="entry name" value="WH-like_DNA-bd_sf"/>
</dbReference>